<dbReference type="Pfam" id="PF09476">
    <property type="entry name" value="Pilus_CpaD"/>
    <property type="match status" value="1"/>
</dbReference>
<dbReference type="InterPro" id="IPR019027">
    <property type="entry name" value="Pilus_biogenesis_CpaD-related"/>
</dbReference>
<reference evidence="2" key="2">
    <citation type="submission" date="2021-08" db="EMBL/GenBank/DDBJ databases">
        <authorList>
            <person name="Tani A."/>
            <person name="Ola A."/>
            <person name="Ogura Y."/>
            <person name="Katsura K."/>
            <person name="Hayashi T."/>
        </authorList>
    </citation>
    <scope>NUCLEOTIDE SEQUENCE</scope>
    <source>
        <strain evidence="2">LMG 23639</strain>
    </source>
</reference>
<dbReference type="EMBL" id="BPQR01000035">
    <property type="protein sequence ID" value="GJE06806.1"/>
    <property type="molecule type" value="Genomic_DNA"/>
</dbReference>
<name>A0ABQ4SUE5_9HYPH</name>
<evidence type="ECO:0000313" key="3">
    <source>
        <dbReference type="Proteomes" id="UP001055102"/>
    </source>
</evidence>
<keyword evidence="3" id="KW-1185">Reference proteome</keyword>
<accession>A0ABQ4SUE5</accession>
<reference evidence="2" key="1">
    <citation type="journal article" date="2021" name="Front. Microbiol.">
        <title>Comprehensive Comparative Genomics and Phenotyping of Methylobacterium Species.</title>
        <authorList>
            <person name="Alessa O."/>
            <person name="Ogura Y."/>
            <person name="Fujitani Y."/>
            <person name="Takami H."/>
            <person name="Hayashi T."/>
            <person name="Sahin N."/>
            <person name="Tani A."/>
        </authorList>
    </citation>
    <scope>NUCLEOTIDE SEQUENCE</scope>
    <source>
        <strain evidence="2">LMG 23639</strain>
    </source>
</reference>
<dbReference type="Proteomes" id="UP001055102">
    <property type="component" value="Unassembled WGS sequence"/>
</dbReference>
<keyword evidence="1" id="KW-0732">Signal</keyword>
<evidence type="ECO:0008006" key="4">
    <source>
        <dbReference type="Google" id="ProtNLM"/>
    </source>
</evidence>
<dbReference type="PROSITE" id="PS51257">
    <property type="entry name" value="PROKAR_LIPOPROTEIN"/>
    <property type="match status" value="1"/>
</dbReference>
<evidence type="ECO:0000256" key="1">
    <source>
        <dbReference type="SAM" id="SignalP"/>
    </source>
</evidence>
<protein>
    <recommendedName>
        <fullName evidence="4">Pilus assembly protein CpaD</fullName>
    </recommendedName>
</protein>
<feature type="chain" id="PRO_5046029818" description="Pilus assembly protein CpaD" evidence="1">
    <location>
        <begin position="30"/>
        <end position="302"/>
    </location>
</feature>
<proteinExistence type="predicted"/>
<comment type="caution">
    <text evidence="2">The sequence shown here is derived from an EMBL/GenBank/DDBJ whole genome shotgun (WGS) entry which is preliminary data.</text>
</comment>
<gene>
    <name evidence="2" type="ORF">AOPFMNJM_2128</name>
</gene>
<feature type="signal peptide" evidence="1">
    <location>
        <begin position="1"/>
        <end position="29"/>
    </location>
</feature>
<evidence type="ECO:0000313" key="2">
    <source>
        <dbReference type="EMBL" id="GJE06806.1"/>
    </source>
</evidence>
<organism evidence="2 3">
    <name type="scientific">Methylobacterium jeotgali</name>
    <dbReference type="NCBI Taxonomy" id="381630"/>
    <lineage>
        <taxon>Bacteria</taxon>
        <taxon>Pseudomonadati</taxon>
        <taxon>Pseudomonadota</taxon>
        <taxon>Alphaproteobacteria</taxon>
        <taxon>Hyphomicrobiales</taxon>
        <taxon>Methylobacteriaceae</taxon>
        <taxon>Methylobacterium</taxon>
    </lineage>
</organism>
<sequence>MPGRSNPRRAAPAGRLAGMLASPCLLALAACTTAAPPPPQAVAPIAPPPAAFTAGPAPLTIVDPPVEPGRPVAVVRGGEPRPVVLFEQPERVSPPGTPLVLPPPIPREARQETLVEAVPTRIVLGRGEQRRLVAFLRTAGEGRFDALHLEMRGRNRGAVAAMIATARRAGVDPAKIRAVDAAAPGGAVEVIATRYVATAPACPSLAIVGPSVNDNDFEPTLGCSNRGNLAAMVNDPADLLGSRAVAPADGARAGAVIERYRTPAAAGAGYRGDGVGQAPIEGGYGYGPPGGSILGSGGPVGR</sequence>